<feature type="binding site" evidence="6">
    <location>
        <begin position="205"/>
        <end position="206"/>
    </location>
    <ligand>
        <name>S-adenosyl-L-methionine</name>
        <dbReference type="ChEBI" id="CHEBI:59789"/>
    </ligand>
</feature>
<gene>
    <name evidence="8" type="ORF">HF682_14465</name>
</gene>
<dbReference type="PROSITE" id="PS50123">
    <property type="entry name" value="CHER"/>
    <property type="match status" value="1"/>
</dbReference>
<dbReference type="InterPro" id="IPR022641">
    <property type="entry name" value="CheR_N"/>
</dbReference>
<dbReference type="Gene3D" id="1.10.155.10">
    <property type="entry name" value="Chemotaxis receptor methyltransferase CheR, N-terminal domain"/>
    <property type="match status" value="1"/>
</dbReference>
<dbReference type="PRINTS" id="PR00996">
    <property type="entry name" value="CHERMTFRASE"/>
</dbReference>
<feature type="binding site" evidence="6">
    <location>
        <position position="88"/>
    </location>
    <ligand>
        <name>S-adenosyl-L-methionine</name>
        <dbReference type="ChEBI" id="CHEBI:59789"/>
    </ligand>
</feature>
<dbReference type="InterPro" id="IPR000780">
    <property type="entry name" value="CheR_MeTrfase"/>
</dbReference>
<evidence type="ECO:0000256" key="3">
    <source>
        <dbReference type="ARBA" id="ARBA00022679"/>
    </source>
</evidence>
<keyword evidence="9" id="KW-1185">Reference proteome</keyword>
<feature type="binding site" evidence="6">
    <location>
        <position position="82"/>
    </location>
    <ligand>
        <name>S-adenosyl-L-methionine</name>
        <dbReference type="ChEBI" id="CHEBI:59789"/>
    </ligand>
</feature>
<dbReference type="InterPro" id="IPR050903">
    <property type="entry name" value="Bact_Chemotaxis_MeTrfase"/>
</dbReference>
<protein>
    <recommendedName>
        <fullName evidence="5">Chemotaxis protein methyltransferase</fullName>
        <ecNumber evidence="5">2.1.1.80</ecNumber>
    </recommendedName>
</protein>
<proteinExistence type="predicted"/>
<dbReference type="SUPFAM" id="SSF53335">
    <property type="entry name" value="S-adenosyl-L-methionine-dependent methyltransferases"/>
    <property type="match status" value="1"/>
</dbReference>
<dbReference type="GO" id="GO:0008983">
    <property type="term" value="F:protein-glutamate O-methyltransferase activity"/>
    <property type="evidence" value="ECO:0007669"/>
    <property type="project" value="UniProtKB-EC"/>
</dbReference>
<feature type="binding site" evidence="6">
    <location>
        <position position="147"/>
    </location>
    <ligand>
        <name>S-adenosyl-L-methionine</name>
        <dbReference type="ChEBI" id="CHEBI:59789"/>
    </ligand>
</feature>
<keyword evidence="4 5" id="KW-0949">S-adenosyl-L-methionine</keyword>
<keyword evidence="3 5" id="KW-0808">Transferase</keyword>
<name>A0A847SBV6_9NEIS</name>
<dbReference type="Pfam" id="PF03705">
    <property type="entry name" value="CheR_N"/>
    <property type="match status" value="1"/>
</dbReference>
<dbReference type="GO" id="GO:0032259">
    <property type="term" value="P:methylation"/>
    <property type="evidence" value="ECO:0007669"/>
    <property type="project" value="UniProtKB-KW"/>
</dbReference>
<evidence type="ECO:0000313" key="8">
    <source>
        <dbReference type="EMBL" id="NLR76367.1"/>
    </source>
</evidence>
<organism evidence="8 9">
    <name type="scientific">Leeia aquatica</name>
    <dbReference type="NCBI Taxonomy" id="2725557"/>
    <lineage>
        <taxon>Bacteria</taxon>
        <taxon>Pseudomonadati</taxon>
        <taxon>Pseudomonadota</taxon>
        <taxon>Betaproteobacteria</taxon>
        <taxon>Neisseriales</taxon>
        <taxon>Leeiaceae</taxon>
        <taxon>Leeia</taxon>
    </lineage>
</organism>
<dbReference type="InterPro" id="IPR026024">
    <property type="entry name" value="Chemotaxis_MeTrfase_CheR"/>
</dbReference>
<dbReference type="InterPro" id="IPR029063">
    <property type="entry name" value="SAM-dependent_MTases_sf"/>
</dbReference>
<evidence type="ECO:0000256" key="4">
    <source>
        <dbReference type="ARBA" id="ARBA00022691"/>
    </source>
</evidence>
<sequence length="280" mass="32157">MLSEDKSREFHFTDQDFELVRQVIYKKAGISLADSKKQMVYSRLARRLRAQGLTSFQAYLEQLQRNPNSPEWEEFTNALTTNLTSFFREAHHFDLLKEQLSKTAKDGHQVNIWCNAASTGEEPYTLAMTLMEHFQSLTPNARILASDLDTQVLNKGRTGVYALEKLEKLSADRMRRFFLRGSGAHAGEARVRQELQALITFRQLNLLDASWPIRGPFDAIFCRNVMIYFDKPTQRRILEKFVPLLRKDGLLYVGHSEHLGHVSDLFVPCGKTVYGLKGVV</sequence>
<dbReference type="PANTHER" id="PTHR24422:SF19">
    <property type="entry name" value="CHEMOTAXIS PROTEIN METHYLTRANSFERASE"/>
    <property type="match status" value="1"/>
</dbReference>
<dbReference type="RefSeq" id="WP_168878024.1">
    <property type="nucleotide sequence ID" value="NZ_JABAIM010000003.1"/>
</dbReference>
<dbReference type="InterPro" id="IPR036804">
    <property type="entry name" value="CheR_N_sf"/>
</dbReference>
<dbReference type="EC" id="2.1.1.80" evidence="5"/>
<evidence type="ECO:0000313" key="9">
    <source>
        <dbReference type="Proteomes" id="UP000587991"/>
    </source>
</evidence>
<feature type="binding site" evidence="6">
    <location>
        <position position="84"/>
    </location>
    <ligand>
        <name>S-adenosyl-L-methionine</name>
        <dbReference type="ChEBI" id="CHEBI:59789"/>
    </ligand>
</feature>
<evidence type="ECO:0000256" key="5">
    <source>
        <dbReference type="PIRNR" id="PIRNR000410"/>
    </source>
</evidence>
<comment type="catalytic activity">
    <reaction evidence="1 5">
        <text>L-glutamyl-[protein] + S-adenosyl-L-methionine = [protein]-L-glutamate 5-O-methyl ester + S-adenosyl-L-homocysteine</text>
        <dbReference type="Rhea" id="RHEA:24452"/>
        <dbReference type="Rhea" id="RHEA-COMP:10208"/>
        <dbReference type="Rhea" id="RHEA-COMP:10311"/>
        <dbReference type="ChEBI" id="CHEBI:29973"/>
        <dbReference type="ChEBI" id="CHEBI:57856"/>
        <dbReference type="ChEBI" id="CHEBI:59789"/>
        <dbReference type="ChEBI" id="CHEBI:82795"/>
        <dbReference type="EC" id="2.1.1.80"/>
    </reaction>
</comment>
<dbReference type="PIRSF" id="PIRSF000410">
    <property type="entry name" value="CheR"/>
    <property type="match status" value="1"/>
</dbReference>
<dbReference type="AlphaFoldDB" id="A0A847SBV6"/>
<evidence type="ECO:0000256" key="2">
    <source>
        <dbReference type="ARBA" id="ARBA00022603"/>
    </source>
</evidence>
<dbReference type="EMBL" id="JABAIM010000003">
    <property type="protein sequence ID" value="NLR76367.1"/>
    <property type="molecule type" value="Genomic_DNA"/>
</dbReference>
<evidence type="ECO:0000256" key="6">
    <source>
        <dbReference type="PIRSR" id="PIRSR000410-1"/>
    </source>
</evidence>
<dbReference type="SUPFAM" id="SSF47757">
    <property type="entry name" value="Chemotaxis receptor methyltransferase CheR, N-terminal domain"/>
    <property type="match status" value="1"/>
</dbReference>
<comment type="function">
    <text evidence="5">Methylation of the membrane-bound methyl-accepting chemotaxis proteins (MCP) to form gamma-glutamyl methyl ester residues in MCP.</text>
</comment>
<dbReference type="Proteomes" id="UP000587991">
    <property type="component" value="Unassembled WGS sequence"/>
</dbReference>
<keyword evidence="2 5" id="KW-0489">Methyltransferase</keyword>
<evidence type="ECO:0000256" key="1">
    <source>
        <dbReference type="ARBA" id="ARBA00001541"/>
    </source>
</evidence>
<feature type="binding site" evidence="6">
    <location>
        <begin position="223"/>
        <end position="224"/>
    </location>
    <ligand>
        <name>S-adenosyl-L-methionine</name>
        <dbReference type="ChEBI" id="CHEBI:59789"/>
    </ligand>
</feature>
<reference evidence="8 9" key="1">
    <citation type="submission" date="2020-04" db="EMBL/GenBank/DDBJ databases">
        <title>Draft genome of Leeia sp. IMCC25680.</title>
        <authorList>
            <person name="Song J."/>
            <person name="Cho J.-C."/>
        </authorList>
    </citation>
    <scope>NUCLEOTIDE SEQUENCE [LARGE SCALE GENOMIC DNA]</scope>
    <source>
        <strain evidence="8 9">IMCC25680</strain>
    </source>
</reference>
<comment type="caution">
    <text evidence="8">The sequence shown here is derived from an EMBL/GenBank/DDBJ whole genome shotgun (WGS) entry which is preliminary data.</text>
</comment>
<dbReference type="InterPro" id="IPR022642">
    <property type="entry name" value="CheR_C"/>
</dbReference>
<dbReference type="CDD" id="cd02440">
    <property type="entry name" value="AdoMet_MTases"/>
    <property type="match status" value="1"/>
</dbReference>
<dbReference type="PANTHER" id="PTHR24422">
    <property type="entry name" value="CHEMOTAXIS PROTEIN METHYLTRANSFERASE"/>
    <property type="match status" value="1"/>
</dbReference>
<evidence type="ECO:0000259" key="7">
    <source>
        <dbReference type="PROSITE" id="PS50123"/>
    </source>
</evidence>
<dbReference type="Pfam" id="PF01739">
    <property type="entry name" value="CheR"/>
    <property type="match status" value="1"/>
</dbReference>
<dbReference type="SMART" id="SM00138">
    <property type="entry name" value="MeTrc"/>
    <property type="match status" value="1"/>
</dbReference>
<dbReference type="Gene3D" id="3.40.50.150">
    <property type="entry name" value="Vaccinia Virus protein VP39"/>
    <property type="match status" value="1"/>
</dbReference>
<feature type="domain" description="CheR-type methyltransferase" evidence="7">
    <location>
        <begin position="5"/>
        <end position="274"/>
    </location>
</feature>
<feature type="binding site" evidence="6">
    <location>
        <position position="122"/>
    </location>
    <ligand>
        <name>S-adenosyl-L-methionine</name>
        <dbReference type="ChEBI" id="CHEBI:59789"/>
    </ligand>
</feature>
<accession>A0A847SBV6</accession>